<dbReference type="EMBL" id="UOFO01000025">
    <property type="protein sequence ID" value="VAW83787.1"/>
    <property type="molecule type" value="Genomic_DNA"/>
</dbReference>
<dbReference type="GO" id="GO:0005524">
    <property type="term" value="F:ATP binding"/>
    <property type="evidence" value="ECO:0007669"/>
    <property type="project" value="UniProtKB-KW"/>
</dbReference>
<dbReference type="GO" id="GO:0052381">
    <property type="term" value="F:tRNA dimethylallyltransferase activity"/>
    <property type="evidence" value="ECO:0007669"/>
    <property type="project" value="UniProtKB-EC"/>
</dbReference>
<dbReference type="PANTHER" id="PTHR11088">
    <property type="entry name" value="TRNA DIMETHYLALLYLTRANSFERASE"/>
    <property type="match status" value="1"/>
</dbReference>
<evidence type="ECO:0000256" key="1">
    <source>
        <dbReference type="ARBA" id="ARBA00001946"/>
    </source>
</evidence>
<dbReference type="EC" id="2.5.1.75" evidence="3"/>
<evidence type="ECO:0000256" key="4">
    <source>
        <dbReference type="ARBA" id="ARBA00022679"/>
    </source>
</evidence>
<keyword evidence="6" id="KW-0547">Nucleotide-binding</keyword>
<dbReference type="Gene3D" id="1.10.20.140">
    <property type="match status" value="1"/>
</dbReference>
<dbReference type="NCBIfam" id="TIGR00174">
    <property type="entry name" value="miaA"/>
    <property type="match status" value="1"/>
</dbReference>
<gene>
    <name evidence="10" type="ORF">MNBD_GAMMA16-992</name>
</gene>
<keyword evidence="7" id="KW-0067">ATP-binding</keyword>
<dbReference type="InterPro" id="IPR039657">
    <property type="entry name" value="Dimethylallyltransferase"/>
</dbReference>
<accession>A0A3B0Z8J5</accession>
<evidence type="ECO:0000313" key="10">
    <source>
        <dbReference type="EMBL" id="VAW83787.1"/>
    </source>
</evidence>
<keyword evidence="4 10" id="KW-0808">Transferase</keyword>
<dbReference type="PANTHER" id="PTHR11088:SF60">
    <property type="entry name" value="TRNA DIMETHYLALLYLTRANSFERASE"/>
    <property type="match status" value="1"/>
</dbReference>
<evidence type="ECO:0000256" key="7">
    <source>
        <dbReference type="ARBA" id="ARBA00022840"/>
    </source>
</evidence>
<dbReference type="HAMAP" id="MF_00185">
    <property type="entry name" value="IPP_trans"/>
    <property type="match status" value="1"/>
</dbReference>
<protein>
    <recommendedName>
        <fullName evidence="3">tRNA dimethylallyltransferase</fullName>
        <ecNumber evidence="3">2.5.1.75</ecNumber>
    </recommendedName>
</protein>
<evidence type="ECO:0000256" key="6">
    <source>
        <dbReference type="ARBA" id="ARBA00022741"/>
    </source>
</evidence>
<dbReference type="FunFam" id="1.10.20.140:FF:000001">
    <property type="entry name" value="tRNA dimethylallyltransferase"/>
    <property type="match status" value="1"/>
</dbReference>
<dbReference type="AlphaFoldDB" id="A0A3B0Z8J5"/>
<keyword evidence="8" id="KW-0460">Magnesium</keyword>
<evidence type="ECO:0000256" key="2">
    <source>
        <dbReference type="ARBA" id="ARBA00005842"/>
    </source>
</evidence>
<comment type="cofactor">
    <cofactor evidence="1">
        <name>Mg(2+)</name>
        <dbReference type="ChEBI" id="CHEBI:18420"/>
    </cofactor>
</comment>
<organism evidence="10">
    <name type="scientific">hydrothermal vent metagenome</name>
    <dbReference type="NCBI Taxonomy" id="652676"/>
    <lineage>
        <taxon>unclassified sequences</taxon>
        <taxon>metagenomes</taxon>
        <taxon>ecological metagenomes</taxon>
    </lineage>
</organism>
<sequence length="316" mass="35708">MDKCVNGKSVITLMGPTASGKSAAGLLLAERFGCEIITVDSAQVFKGMDIGTAKPSIEEQQRIRHHLLDIRDPAKSYSAAEFRKDALRLIDEILARGNVPLLVGGTNLYFRALLQGLSDLPAANTKVRAEIEAQAQYLGWPAMHQYLQKIDPVAAARIHATDPQRIQRALEVYKISGKTMTELCQLKQDEPVFPYRNVKIIMAPQDRSWLHQRIAVRFKQMLEQGMVNEVQGLYARGDLQPDLPAIRAVGYRQVWAYLENEYDARQMHDKAVIATRQLAKRQLTWLRKEQSATWFECSAAGILLEVEGFVKRQLHQ</sequence>
<keyword evidence="5" id="KW-0819">tRNA processing</keyword>
<dbReference type="SUPFAM" id="SSF52540">
    <property type="entry name" value="P-loop containing nucleoside triphosphate hydrolases"/>
    <property type="match status" value="1"/>
</dbReference>
<dbReference type="InterPro" id="IPR018022">
    <property type="entry name" value="IPT"/>
</dbReference>
<dbReference type="Pfam" id="PF01715">
    <property type="entry name" value="IPPT"/>
    <property type="match status" value="1"/>
</dbReference>
<name>A0A3B0Z8J5_9ZZZZ</name>
<dbReference type="CDD" id="cd02019">
    <property type="entry name" value="NK"/>
    <property type="match status" value="1"/>
</dbReference>
<dbReference type="InterPro" id="IPR027417">
    <property type="entry name" value="P-loop_NTPase"/>
</dbReference>
<evidence type="ECO:0000256" key="3">
    <source>
        <dbReference type="ARBA" id="ARBA00012665"/>
    </source>
</evidence>
<comment type="similarity">
    <text evidence="2">Belongs to the IPP transferase family.</text>
</comment>
<proteinExistence type="inferred from homology"/>
<comment type="catalytic activity">
    <reaction evidence="9">
        <text>adenosine(37) in tRNA + dimethylallyl diphosphate = N(6)-dimethylallyladenosine(37) in tRNA + diphosphate</text>
        <dbReference type="Rhea" id="RHEA:26482"/>
        <dbReference type="Rhea" id="RHEA-COMP:10162"/>
        <dbReference type="Rhea" id="RHEA-COMP:10375"/>
        <dbReference type="ChEBI" id="CHEBI:33019"/>
        <dbReference type="ChEBI" id="CHEBI:57623"/>
        <dbReference type="ChEBI" id="CHEBI:74411"/>
        <dbReference type="ChEBI" id="CHEBI:74415"/>
        <dbReference type="EC" id="2.5.1.75"/>
    </reaction>
</comment>
<evidence type="ECO:0000256" key="5">
    <source>
        <dbReference type="ARBA" id="ARBA00022694"/>
    </source>
</evidence>
<dbReference type="GO" id="GO:0006400">
    <property type="term" value="P:tRNA modification"/>
    <property type="evidence" value="ECO:0007669"/>
    <property type="project" value="TreeGrafter"/>
</dbReference>
<evidence type="ECO:0000256" key="8">
    <source>
        <dbReference type="ARBA" id="ARBA00022842"/>
    </source>
</evidence>
<dbReference type="Gene3D" id="3.40.50.300">
    <property type="entry name" value="P-loop containing nucleotide triphosphate hydrolases"/>
    <property type="match status" value="1"/>
</dbReference>
<evidence type="ECO:0000256" key="9">
    <source>
        <dbReference type="ARBA" id="ARBA00049563"/>
    </source>
</evidence>
<reference evidence="10" key="1">
    <citation type="submission" date="2018-06" db="EMBL/GenBank/DDBJ databases">
        <authorList>
            <person name="Zhirakovskaya E."/>
        </authorList>
    </citation>
    <scope>NUCLEOTIDE SEQUENCE</scope>
</reference>